<keyword evidence="4" id="KW-1185">Reference proteome</keyword>
<reference evidence="3" key="2">
    <citation type="submission" date="2020-05" db="UniProtKB">
        <authorList>
            <consortium name="EnsemblMetazoa"/>
        </authorList>
    </citation>
    <scope>IDENTIFICATION</scope>
    <source>
        <strain evidence="3">A-37</strain>
    </source>
</reference>
<keyword evidence="2" id="KW-0472">Membrane</keyword>
<feature type="compositionally biased region" description="Pro residues" evidence="1">
    <location>
        <begin position="404"/>
        <end position="420"/>
    </location>
</feature>
<dbReference type="PRINTS" id="PR01217">
    <property type="entry name" value="PRICHEXTENSN"/>
</dbReference>
<sequence>MYIPSWSAFIITRSHSSLAAMAINRTTCKVVGDVWNLRWLIILLYCFTLLILAGFVESRTIVEVDRSEMLHRSLDGLQLQGNQFVRGIPCETVCEHCGCKGIYLGEKCICSCTFDNQETQNCTLQVQRLCEQMDVQCDFNGPEEDYVREPRGCHSMSCYEKHHDHEAGGYEGHYGGDEGYGHDEGHGYGGKHFVCCKDKKHKEKKHKHKKHHKKFHDKHLKFHVVIKGKIPEQSCHEGHEGGEHYGGYEEQDGYRAAMPDKLPINPAHVPMDVNVWTNRQKLGKKFPFRKPFQLHNQHHHQKPPPHYGPAYPAPYSVEPRGKSAEPPSPEPRPKPMHAPPEDSQPPTPQQTPPPPPPEPVTTPVTPFPAHPLTPPPNLYDGAPIGPKMSPPKPKQEPPKTHSFSPPPPPPPSHFVSPLPPMITVDPPPRRIESSRSFDKPSYSSCPFDRHDFNYYHPPPTYHQPPPSPPSYYHHPPPTVSSYRSHSSSYDSYYPSAHYPTHNEYDNPKPYHTYDEPVEYSAYDDSHADSNEYYNEHGVHPFSDNEVEDFPEYPPRDPFDIFTYNQIVSRQIIEAERARLYRTNPFQPTPRPLRDEFEPPTAEVGPVLYESVGPSDKNYEIYPVPTPPLDAYIPPVPEPRPPVDFPGAENSPQMFPLNSEEALYPQPTPPPHYLLAKETGSMSSFGFEQQYNSYEPTSWGYGRSASGQSHYRSAPSRSKTHTITSSVHGNC</sequence>
<dbReference type="AlphaFoldDB" id="A0A182M317"/>
<evidence type="ECO:0000256" key="2">
    <source>
        <dbReference type="SAM" id="Phobius"/>
    </source>
</evidence>
<evidence type="ECO:0000313" key="3">
    <source>
        <dbReference type="EnsemblMetazoa" id="ACUA008214-PA"/>
    </source>
</evidence>
<reference evidence="4" key="1">
    <citation type="submission" date="2013-09" db="EMBL/GenBank/DDBJ databases">
        <title>The Genome Sequence of Anopheles culicifacies species A.</title>
        <authorList>
            <consortium name="The Broad Institute Genomics Platform"/>
            <person name="Neafsey D.E."/>
            <person name="Besansky N."/>
            <person name="Howell P."/>
            <person name="Walton C."/>
            <person name="Young S.K."/>
            <person name="Zeng Q."/>
            <person name="Gargeya S."/>
            <person name="Fitzgerald M."/>
            <person name="Haas B."/>
            <person name="Abouelleil A."/>
            <person name="Allen A.W."/>
            <person name="Alvarado L."/>
            <person name="Arachchi H.M."/>
            <person name="Berlin A.M."/>
            <person name="Chapman S.B."/>
            <person name="Gainer-Dewar J."/>
            <person name="Goldberg J."/>
            <person name="Griggs A."/>
            <person name="Gujja S."/>
            <person name="Hansen M."/>
            <person name="Howarth C."/>
            <person name="Imamovic A."/>
            <person name="Ireland A."/>
            <person name="Larimer J."/>
            <person name="McCowan C."/>
            <person name="Murphy C."/>
            <person name="Pearson M."/>
            <person name="Poon T.W."/>
            <person name="Priest M."/>
            <person name="Roberts A."/>
            <person name="Saif S."/>
            <person name="Shea T."/>
            <person name="Sisk P."/>
            <person name="Sykes S."/>
            <person name="Wortman J."/>
            <person name="Nusbaum C."/>
            <person name="Birren B."/>
        </authorList>
    </citation>
    <scope>NUCLEOTIDE SEQUENCE [LARGE SCALE GENOMIC DNA]</scope>
    <source>
        <strain evidence="4">A-37</strain>
    </source>
</reference>
<keyword evidence="2" id="KW-0812">Transmembrane</keyword>
<proteinExistence type="predicted"/>
<feature type="compositionally biased region" description="Pro residues" evidence="1">
    <location>
        <begin position="456"/>
        <end position="478"/>
    </location>
</feature>
<dbReference type="EnsemblMetazoa" id="ACUA008214-RA">
    <property type="protein sequence ID" value="ACUA008214-PA"/>
    <property type="gene ID" value="ACUA008214"/>
</dbReference>
<evidence type="ECO:0000313" key="4">
    <source>
        <dbReference type="Proteomes" id="UP000075883"/>
    </source>
</evidence>
<feature type="compositionally biased region" description="Basic and acidic residues" evidence="1">
    <location>
        <begin position="427"/>
        <end position="438"/>
    </location>
</feature>
<organism evidence="3 4">
    <name type="scientific">Anopheles culicifacies</name>
    <dbReference type="NCBI Taxonomy" id="139723"/>
    <lineage>
        <taxon>Eukaryota</taxon>
        <taxon>Metazoa</taxon>
        <taxon>Ecdysozoa</taxon>
        <taxon>Arthropoda</taxon>
        <taxon>Hexapoda</taxon>
        <taxon>Insecta</taxon>
        <taxon>Pterygota</taxon>
        <taxon>Neoptera</taxon>
        <taxon>Endopterygota</taxon>
        <taxon>Diptera</taxon>
        <taxon>Nematocera</taxon>
        <taxon>Culicoidea</taxon>
        <taxon>Culicidae</taxon>
        <taxon>Anophelinae</taxon>
        <taxon>Anopheles</taxon>
        <taxon>culicifacies species complex</taxon>
    </lineage>
</organism>
<evidence type="ECO:0000256" key="1">
    <source>
        <dbReference type="SAM" id="MobiDB-lite"/>
    </source>
</evidence>
<name>A0A182M317_9DIPT</name>
<feature type="region of interest" description="Disordered" evidence="1">
    <location>
        <begin position="295"/>
        <end position="486"/>
    </location>
</feature>
<dbReference type="EMBL" id="AXCM01001639">
    <property type="status" value="NOT_ANNOTATED_CDS"/>
    <property type="molecule type" value="Genomic_DNA"/>
</dbReference>
<protein>
    <submittedName>
        <fullName evidence="3">Uncharacterized protein</fullName>
    </submittedName>
</protein>
<keyword evidence="2" id="KW-1133">Transmembrane helix</keyword>
<feature type="compositionally biased region" description="Polar residues" evidence="1">
    <location>
        <begin position="704"/>
        <end position="730"/>
    </location>
</feature>
<dbReference type="Proteomes" id="UP000075883">
    <property type="component" value="Unassembled WGS sequence"/>
</dbReference>
<dbReference type="STRING" id="139723.A0A182M317"/>
<feature type="region of interest" description="Disordered" evidence="1">
    <location>
        <begin position="701"/>
        <end position="730"/>
    </location>
</feature>
<accession>A0A182M317</accession>
<feature type="transmembrane region" description="Helical" evidence="2">
    <location>
        <begin position="35"/>
        <end position="56"/>
    </location>
</feature>
<feature type="compositionally biased region" description="Pro residues" evidence="1">
    <location>
        <begin position="326"/>
        <end position="377"/>
    </location>
</feature>
<dbReference type="VEuPathDB" id="VectorBase:ACUA008214"/>